<organism evidence="2">
    <name type="scientific">Rhodococcus hoagii</name>
    <name type="common">Corynebacterium equii</name>
    <dbReference type="NCBI Taxonomy" id="43767"/>
    <lineage>
        <taxon>Bacteria</taxon>
        <taxon>Bacillati</taxon>
        <taxon>Actinomycetota</taxon>
        <taxon>Actinomycetes</taxon>
        <taxon>Mycobacteriales</taxon>
        <taxon>Nocardiaceae</taxon>
        <taxon>Prescottella</taxon>
    </lineage>
</organism>
<geneLocation type="plasmid" evidence="3">
    <name>pVAPN1557</name>
</geneLocation>
<proteinExistence type="predicted"/>
<evidence type="ECO:0000313" key="2">
    <source>
        <dbReference type="EMBL" id="ARX59892.1"/>
    </source>
</evidence>
<sequence>MTTTNNHPDDAQPQPDDGPRDDSGSARRLGRRRFLREAIAGFGGRALWELAKWLYGHFLC</sequence>
<reference evidence="2" key="1">
    <citation type="journal article" date="2017" name="Genome Biol. Evol.">
        <title>Comparative Genomics of Rhodococcus equi Virulence Plasmids Indicates Host-Driven Evolution of the vap Pathogenicity Island.</title>
        <authorList>
            <person name="MacArthur I."/>
            <person name="Anastasi E."/>
            <person name="Alvarez S."/>
            <person name="Scortti M."/>
            <person name="Vazquez-Boland J.A."/>
        </authorList>
    </citation>
    <scope>NUCLEOTIDE SEQUENCE</scope>
    <source>
        <strain evidence="2">PAM1354</strain>
        <strain evidence="3">PAM1557</strain>
        <plasmid evidence="2">pVAPN1354</plasmid>
        <plasmid evidence="3">pVAPN1557</plasmid>
    </source>
</reference>
<keyword evidence="2" id="KW-0614">Plasmid</keyword>
<name>A0A1Z1UWN2_RHOHA</name>
<dbReference type="EMBL" id="KX443399">
    <property type="protein sequence ID" value="ARX59892.1"/>
    <property type="molecule type" value="Genomic_DNA"/>
</dbReference>
<protein>
    <submittedName>
        <fullName evidence="2">Uncharacterized protein</fullName>
    </submittedName>
</protein>
<gene>
    <name evidence="2" type="ORF">pVAPN1354_00145</name>
    <name evidence="3" type="ORF">pVAPN1557_1441</name>
</gene>
<feature type="region of interest" description="Disordered" evidence="1">
    <location>
        <begin position="1"/>
        <end position="29"/>
    </location>
</feature>
<dbReference type="EMBL" id="KX443400">
    <property type="protein sequence ID" value="ARX60039.1"/>
    <property type="molecule type" value="Genomic_DNA"/>
</dbReference>
<accession>A0A1Z1UWN2</accession>
<geneLocation type="plasmid" evidence="2">
    <name>pVAPN1354</name>
</geneLocation>
<evidence type="ECO:0000313" key="3">
    <source>
        <dbReference type="EMBL" id="ARX60039.1"/>
    </source>
</evidence>
<evidence type="ECO:0000256" key="1">
    <source>
        <dbReference type="SAM" id="MobiDB-lite"/>
    </source>
</evidence>
<dbReference type="AlphaFoldDB" id="A0A1Z1UWN2"/>